<keyword evidence="2" id="KW-0472">Membrane</keyword>
<dbReference type="Proteomes" id="UP000002941">
    <property type="component" value="Unassembled WGS sequence"/>
</dbReference>
<feature type="compositionally biased region" description="Low complexity" evidence="1">
    <location>
        <begin position="146"/>
        <end position="156"/>
    </location>
</feature>
<evidence type="ECO:0000256" key="1">
    <source>
        <dbReference type="SAM" id="MobiDB-lite"/>
    </source>
</evidence>
<feature type="transmembrane region" description="Helical" evidence="2">
    <location>
        <begin position="264"/>
        <end position="287"/>
    </location>
</feature>
<protein>
    <submittedName>
        <fullName evidence="3">Uncharacterized protein</fullName>
    </submittedName>
</protein>
<name>J0X484_9ACTO</name>
<organism evidence="3 4">
    <name type="scientific">Actinomyces massiliensis F0489</name>
    <dbReference type="NCBI Taxonomy" id="1125718"/>
    <lineage>
        <taxon>Bacteria</taxon>
        <taxon>Bacillati</taxon>
        <taxon>Actinomycetota</taxon>
        <taxon>Actinomycetes</taxon>
        <taxon>Actinomycetales</taxon>
        <taxon>Actinomycetaceae</taxon>
        <taxon>Actinomyces</taxon>
    </lineage>
</organism>
<keyword evidence="4" id="KW-1185">Reference proteome</keyword>
<feature type="transmembrane region" description="Helical" evidence="2">
    <location>
        <begin position="210"/>
        <end position="230"/>
    </location>
</feature>
<proteinExistence type="predicted"/>
<feature type="transmembrane region" description="Helical" evidence="2">
    <location>
        <begin position="242"/>
        <end position="258"/>
    </location>
</feature>
<keyword evidence="2" id="KW-0812">Transmembrane</keyword>
<evidence type="ECO:0000313" key="4">
    <source>
        <dbReference type="Proteomes" id="UP000002941"/>
    </source>
</evidence>
<comment type="caution">
    <text evidence="3">The sequence shown here is derived from an EMBL/GenBank/DDBJ whole genome shotgun (WGS) entry which is preliminary data.</text>
</comment>
<reference evidence="3 4" key="1">
    <citation type="submission" date="2012-05" db="EMBL/GenBank/DDBJ databases">
        <authorList>
            <person name="Harkins D.M."/>
            <person name="Madupu R."/>
            <person name="Durkin A.S."/>
            <person name="Torralba M."/>
            <person name="Methe B."/>
            <person name="Sutton G.G."/>
            <person name="Nelson K.E."/>
        </authorList>
    </citation>
    <scope>NUCLEOTIDE SEQUENCE [LARGE SCALE GENOMIC DNA]</scope>
    <source>
        <strain evidence="3 4">F0489</strain>
    </source>
</reference>
<sequence length="349" mass="35113">MGAVAIAIAFDGVVGKRLHPAARTALGAGAGLILAPVGLTITITPFTVTAVSTALVVIAIVYKSRPFPTRAFFSTPPFPPSTHPRSGPAAGGPPFPPPGHSASAPASPPSSITPPIMHSAPFSGPLSGQPMEPAPALPSPPPAAPRTPVSATTSPVSPAPPMPHTPRSAIRSRSMRVLGVCAAVLGLAATSCVVKDIIATGGEGSQLLAIGMQIGFLGILPLLAASGLYFSENSPYSPVHTWGPVVLIVLSVAGAATACREVPFSGQITPGIAASVLCSAAAIAWVIIRRMNLPLAPRIALGIIAGPTIAVVAMPMFPAVAVIPLVGGLMMACQRPRAHLPQETRPATG</sequence>
<dbReference type="AlphaFoldDB" id="J0X484"/>
<feature type="transmembrane region" description="Helical" evidence="2">
    <location>
        <begin position="39"/>
        <end position="62"/>
    </location>
</feature>
<keyword evidence="2" id="KW-1133">Transmembrane helix</keyword>
<feature type="compositionally biased region" description="Pro residues" evidence="1">
    <location>
        <begin position="132"/>
        <end position="145"/>
    </location>
</feature>
<gene>
    <name evidence="3" type="ORF">HMPREF1318_2311</name>
</gene>
<dbReference type="PATRIC" id="fig|1125718.3.peg.1644"/>
<accession>J0X484</accession>
<evidence type="ECO:0000256" key="2">
    <source>
        <dbReference type="SAM" id="Phobius"/>
    </source>
</evidence>
<evidence type="ECO:0000313" key="3">
    <source>
        <dbReference type="EMBL" id="EJF43441.1"/>
    </source>
</evidence>
<feature type="region of interest" description="Disordered" evidence="1">
    <location>
        <begin position="76"/>
        <end position="169"/>
    </location>
</feature>
<dbReference type="EMBL" id="AKFT01000125">
    <property type="protein sequence ID" value="EJF43441.1"/>
    <property type="molecule type" value="Genomic_DNA"/>
</dbReference>
<feature type="transmembrane region" description="Helical" evidence="2">
    <location>
        <begin position="299"/>
        <end position="332"/>
    </location>
</feature>
<feature type="transmembrane region" description="Helical" evidence="2">
    <location>
        <begin position="177"/>
        <end position="198"/>
    </location>
</feature>